<protein>
    <submittedName>
        <fullName evidence="4">Uncharacterized protein</fullName>
    </submittedName>
</protein>
<dbReference type="AlphaFoldDB" id="A0A1W0E5X7"/>
<dbReference type="VEuPathDB" id="MicrosporidiaDB:EHP00_148"/>
<proteinExistence type="predicted"/>
<sequence>MKHSHKLHGAIITGAITFMFLMIDLGIYMGTGKSKLLEFSSGLKMFIVRKTHYVTKFQRITNQLNAIEDKIDEISHKIDEHEIQHHNKTKAEVSINNLLNIKGRRKPEVAKTKIETAAFDTNDLKVKALRANKINVFKNLPATISQTTDVKEIMEQNPQIDFNSTFLTVRKFNSQKEAHEFHEKARNNQIEPEDEAKAHTTALNLKEVIESAKTMTNGQGKPLVPFANTLNQIGFEEEKLQKKNGVAFPKNKKKAHEIVSPEQVKMEPTKTNIKITKPISKNASEGVLIPNDNEDKFKRPSLEELKEKAQSKQKKNAEKQNEQRLRLKTAFKKAQAHMLEEQIINQQKILRRQKKALRREAAKRAHEFEVFQSLKAENQKIAKTNNDVIKMSQVLLQNIENASHKLEETEEKFRKETQKLNELSKQKKKNENESKVNLKNKEAKNQVKSVLDNEDDKLLAQLEEAKKELKNKVKTQ</sequence>
<evidence type="ECO:0000313" key="4">
    <source>
        <dbReference type="EMBL" id="OQS54650.1"/>
    </source>
</evidence>
<organism evidence="4 5">
    <name type="scientific">Ecytonucleospora hepatopenaei</name>
    <dbReference type="NCBI Taxonomy" id="646526"/>
    <lineage>
        <taxon>Eukaryota</taxon>
        <taxon>Fungi</taxon>
        <taxon>Fungi incertae sedis</taxon>
        <taxon>Microsporidia</taxon>
        <taxon>Enterocytozoonidae</taxon>
        <taxon>Ecytonucleospora</taxon>
    </lineage>
</organism>
<gene>
    <name evidence="4" type="ORF">EHP00_148</name>
</gene>
<evidence type="ECO:0000256" key="3">
    <source>
        <dbReference type="SAM" id="Phobius"/>
    </source>
</evidence>
<evidence type="ECO:0000256" key="1">
    <source>
        <dbReference type="SAM" id="Coils"/>
    </source>
</evidence>
<keyword evidence="1" id="KW-0175">Coiled coil</keyword>
<name>A0A1W0E5X7_9MICR</name>
<dbReference type="Proteomes" id="UP000192758">
    <property type="component" value="Unassembled WGS sequence"/>
</dbReference>
<feature type="coiled-coil region" evidence="1">
    <location>
        <begin position="57"/>
        <end position="84"/>
    </location>
</feature>
<feature type="transmembrane region" description="Helical" evidence="3">
    <location>
        <begin position="7"/>
        <end position="29"/>
    </location>
</feature>
<keyword evidence="3" id="KW-0472">Membrane</keyword>
<feature type="coiled-coil region" evidence="1">
    <location>
        <begin position="302"/>
        <end position="360"/>
    </location>
</feature>
<feature type="region of interest" description="Disordered" evidence="2">
    <location>
        <begin position="407"/>
        <end position="455"/>
    </location>
</feature>
<dbReference type="STRING" id="646526.A0A1W0E5X7"/>
<reference evidence="4 5" key="1">
    <citation type="journal article" date="2017" name="Environ. Microbiol.">
        <title>Decay of the glycolytic pathway and adaptation to intranuclear parasitism within Enterocytozoonidae microsporidia.</title>
        <authorList>
            <person name="Wiredu Boakye D."/>
            <person name="Jaroenlak P."/>
            <person name="Prachumwat A."/>
            <person name="Williams T.A."/>
            <person name="Bateman K.S."/>
            <person name="Itsathitphaisarn O."/>
            <person name="Sritunyalucksana K."/>
            <person name="Paszkiewicz K.H."/>
            <person name="Moore K.A."/>
            <person name="Stentiford G.D."/>
            <person name="Williams B.A."/>
        </authorList>
    </citation>
    <scope>NUCLEOTIDE SEQUENCE [LARGE SCALE GENOMIC DNA]</scope>
    <source>
        <strain evidence="4 5">TH1</strain>
    </source>
</reference>
<comment type="caution">
    <text evidence="4">The sequence shown here is derived from an EMBL/GenBank/DDBJ whole genome shotgun (WGS) entry which is preliminary data.</text>
</comment>
<keyword evidence="3" id="KW-0812">Transmembrane</keyword>
<evidence type="ECO:0000313" key="5">
    <source>
        <dbReference type="Proteomes" id="UP000192758"/>
    </source>
</evidence>
<dbReference type="EMBL" id="MNPJ01000019">
    <property type="protein sequence ID" value="OQS54650.1"/>
    <property type="molecule type" value="Genomic_DNA"/>
</dbReference>
<accession>A0A1W0E5X7</accession>
<keyword evidence="5" id="KW-1185">Reference proteome</keyword>
<keyword evidence="3" id="KW-1133">Transmembrane helix</keyword>
<evidence type="ECO:0000256" key="2">
    <source>
        <dbReference type="SAM" id="MobiDB-lite"/>
    </source>
</evidence>
<feature type="compositionally biased region" description="Basic and acidic residues" evidence="2">
    <location>
        <begin position="407"/>
        <end position="445"/>
    </location>
</feature>